<feature type="compositionally biased region" description="Low complexity" evidence="1">
    <location>
        <begin position="414"/>
        <end position="430"/>
    </location>
</feature>
<feature type="compositionally biased region" description="Basic and acidic residues" evidence="1">
    <location>
        <begin position="1"/>
        <end position="12"/>
    </location>
</feature>
<dbReference type="AlphaFoldDB" id="A0A2S4WN45"/>
<evidence type="ECO:0000256" key="1">
    <source>
        <dbReference type="SAM" id="MobiDB-lite"/>
    </source>
</evidence>
<evidence type="ECO:0000313" key="3">
    <source>
        <dbReference type="Proteomes" id="UP000238274"/>
    </source>
</evidence>
<dbReference type="VEuPathDB" id="FungiDB:PSHT_00359"/>
<proteinExistence type="predicted"/>
<comment type="caution">
    <text evidence="2">The sequence shown here is derived from an EMBL/GenBank/DDBJ whole genome shotgun (WGS) entry which is preliminary data.</text>
</comment>
<reference evidence="3" key="3">
    <citation type="journal article" date="2018" name="Mol. Plant Microbe Interact.">
        <title>Genome sequence resources for the wheat stripe rust pathogen (Puccinia striiformis f. sp. tritici) and the barley stripe rust pathogen (Puccinia striiformis f. sp. hordei).</title>
        <authorList>
            <person name="Xia C."/>
            <person name="Wang M."/>
            <person name="Yin C."/>
            <person name="Cornejo O.E."/>
            <person name="Hulbert S.H."/>
            <person name="Chen X."/>
        </authorList>
    </citation>
    <scope>NUCLEOTIDE SEQUENCE [LARGE SCALE GENOMIC DNA]</scope>
    <source>
        <strain evidence="3">93TX-2</strain>
    </source>
</reference>
<dbReference type="OrthoDB" id="2507000at2759"/>
<sequence length="479" mass="52907">MSLPDKNQKSKQDSAAAGGSNSVLNNHSAQNRLAEDIAILQANAAPPHMDSRLPANSTTHNNNPVRNQTRMEPTPQEAADVALAKEMRDFETAEFYLKQQKLVHSAIQSGKSLIQQVNILEPDGSNFGKWYANLQEIGRAIMANSTFFFNTCSNLTYEKIGCNIILASIHESLVPKIQAINTCFMMYARLMMKFKTPSRASQMKTWYKFRSFKIDPAGHNTGIASDLRDLHHEWIAINVVFNPDVFQGFVLQAAVVDSGAPYREAFDFEQLVQANEARGCPPFNDIMRALDICKEQHRNAVAISSPSSGFTSSLPPMALASTIPDHEIFDATTFLAEIDQDENCPDKSRAGTASRPMGQPLGTLVGTIYGHLPSGFQVNSSRFPKMQQRKTLTPPSQHQEHARNLADYYHPWYSQGQPQQDQQSTSVTPQASRQGGVSAHKVEVNCFPDNLDGLGFHTMALGEDILPMEQGLISPELGA</sequence>
<dbReference type="VEuPathDB" id="FungiDB:PSTT_05655"/>
<dbReference type="EMBL" id="PKSM01000003">
    <property type="protein sequence ID" value="POW23173.1"/>
    <property type="molecule type" value="Genomic_DNA"/>
</dbReference>
<name>A0A2S4WN45_9BASI</name>
<accession>A0A2S4WN45</accession>
<feature type="region of interest" description="Disordered" evidence="1">
    <location>
        <begin position="1"/>
        <end position="25"/>
    </location>
</feature>
<evidence type="ECO:0000313" key="2">
    <source>
        <dbReference type="EMBL" id="POW23173.1"/>
    </source>
</evidence>
<feature type="region of interest" description="Disordered" evidence="1">
    <location>
        <begin position="412"/>
        <end position="436"/>
    </location>
</feature>
<keyword evidence="3" id="KW-1185">Reference proteome</keyword>
<feature type="region of interest" description="Disordered" evidence="1">
    <location>
        <begin position="47"/>
        <end position="74"/>
    </location>
</feature>
<protein>
    <submittedName>
        <fullName evidence="2">Uncharacterized protein</fullName>
    </submittedName>
</protein>
<reference evidence="2 3" key="1">
    <citation type="submission" date="2017-12" db="EMBL/GenBank/DDBJ databases">
        <title>Gene loss provides genomic basis for host adaptation in cereal stripe rust fungi.</title>
        <authorList>
            <person name="Xia C."/>
        </authorList>
    </citation>
    <scope>NUCLEOTIDE SEQUENCE [LARGE SCALE GENOMIC DNA]</scope>
    <source>
        <strain evidence="2 3">93TX-2</strain>
    </source>
</reference>
<dbReference type="Proteomes" id="UP000238274">
    <property type="component" value="Unassembled WGS sequence"/>
</dbReference>
<organism evidence="2 3">
    <name type="scientific">Puccinia striiformis</name>
    <dbReference type="NCBI Taxonomy" id="27350"/>
    <lineage>
        <taxon>Eukaryota</taxon>
        <taxon>Fungi</taxon>
        <taxon>Dikarya</taxon>
        <taxon>Basidiomycota</taxon>
        <taxon>Pucciniomycotina</taxon>
        <taxon>Pucciniomycetes</taxon>
        <taxon>Pucciniales</taxon>
        <taxon>Pucciniaceae</taxon>
        <taxon>Puccinia</taxon>
    </lineage>
</organism>
<reference evidence="3" key="2">
    <citation type="journal article" date="2018" name="BMC Genomics">
        <title>Genomic insights into host adaptation between the wheat stripe rust pathogen (Puccinia striiformis f. sp. tritici) and the barley stripe rust pathogen (Puccinia striiformis f. sp. hordei).</title>
        <authorList>
            <person name="Xia C."/>
            <person name="Wang M."/>
            <person name="Yin C."/>
            <person name="Cornejo O.E."/>
            <person name="Hulbert S.H."/>
            <person name="Chen X."/>
        </authorList>
    </citation>
    <scope>NUCLEOTIDE SEQUENCE [LARGE SCALE GENOMIC DNA]</scope>
    <source>
        <strain evidence="3">93TX-2</strain>
    </source>
</reference>
<feature type="compositionally biased region" description="Polar residues" evidence="1">
    <location>
        <begin position="54"/>
        <end position="71"/>
    </location>
</feature>
<gene>
    <name evidence="2" type="ORF">PSHT_00359</name>
</gene>